<dbReference type="PIRSF" id="PIRSF031679">
    <property type="entry name" value="Mtase_Alr7345_prd"/>
    <property type="match status" value="1"/>
</dbReference>
<name>A0A5B8LMT4_9SPHN</name>
<dbReference type="GO" id="GO:0008168">
    <property type="term" value="F:methyltransferase activity"/>
    <property type="evidence" value="ECO:0007669"/>
    <property type="project" value="UniProtKB-KW"/>
</dbReference>
<gene>
    <name evidence="1" type="ORF">FPZ24_16670</name>
</gene>
<dbReference type="AlphaFoldDB" id="A0A5B8LMT4"/>
<proteinExistence type="predicted"/>
<protein>
    <submittedName>
        <fullName evidence="1">Class I SAM-dependent methyltransferase</fullName>
    </submittedName>
</protein>
<dbReference type="RefSeq" id="WP_146573907.1">
    <property type="nucleotide sequence ID" value="NZ_CP042306.1"/>
</dbReference>
<dbReference type="PROSITE" id="PS51257">
    <property type="entry name" value="PROKAR_LIPOPROTEIN"/>
    <property type="match status" value="1"/>
</dbReference>
<dbReference type="EMBL" id="CP042306">
    <property type="protein sequence ID" value="QDZ08904.1"/>
    <property type="molecule type" value="Genomic_DNA"/>
</dbReference>
<dbReference type="OrthoDB" id="9342567at2"/>
<evidence type="ECO:0000313" key="1">
    <source>
        <dbReference type="EMBL" id="QDZ08904.1"/>
    </source>
</evidence>
<dbReference type="SUPFAM" id="SSF53335">
    <property type="entry name" value="S-adenosyl-L-methionine-dependent methyltransferases"/>
    <property type="match status" value="1"/>
</dbReference>
<dbReference type="KEGG" id="spai:FPZ24_16670"/>
<keyword evidence="2" id="KW-1185">Reference proteome</keyword>
<keyword evidence="1" id="KW-0808">Transferase</keyword>
<reference evidence="1 2" key="1">
    <citation type="submission" date="2019-07" db="EMBL/GenBank/DDBJ databases">
        <title>Full genome sequence of Sphingomonas sp. 4R-6-7(HKS19).</title>
        <authorList>
            <person name="Im W.-T."/>
        </authorList>
    </citation>
    <scope>NUCLEOTIDE SEQUENCE [LARGE SCALE GENOMIC DNA]</scope>
    <source>
        <strain evidence="1 2">HKS19</strain>
    </source>
</reference>
<dbReference type="Gene3D" id="3.40.50.150">
    <property type="entry name" value="Vaccinia Virus protein VP39"/>
    <property type="match status" value="1"/>
</dbReference>
<keyword evidence="1" id="KW-0489">Methyltransferase</keyword>
<organism evidence="1 2">
    <name type="scientific">Sphingomonas panacisoli</name>
    <dbReference type="NCBI Taxonomy" id="1813879"/>
    <lineage>
        <taxon>Bacteria</taxon>
        <taxon>Pseudomonadati</taxon>
        <taxon>Pseudomonadota</taxon>
        <taxon>Alphaproteobacteria</taxon>
        <taxon>Sphingomonadales</taxon>
        <taxon>Sphingomonadaceae</taxon>
        <taxon>Sphingomonas</taxon>
    </lineage>
</organism>
<accession>A0A5B8LMT4</accession>
<dbReference type="Proteomes" id="UP000315673">
    <property type="component" value="Chromosome"/>
</dbReference>
<dbReference type="InterPro" id="IPR029063">
    <property type="entry name" value="SAM-dependent_MTases_sf"/>
</dbReference>
<sequence>MRLAIALLAAASLAGCTKGWDTSNTATADTKLARDTATDARRHGPEIAAFAGLKAGDKVIDWIPGGGYWTRTFSRIVGPSGHVYGIWAKPYAQEAGTDVRNYTALAADPAFGNISASIQPATELKAAEPVDLVFTSQNYHDYADKFMGSLDPAILNKAAFAALKPGGIFLIIDHAAAAGSGMRDTDTLHRIDPDIVKKQVTAAGFTFVGESRLLANPADDKTKAVFDKSVRGKTDQFIYKFKKP</sequence>
<dbReference type="InterPro" id="IPR016980">
    <property type="entry name" value="S-AdoMet-dep_MeTrfase_Alr7345"/>
</dbReference>
<dbReference type="GO" id="GO:0032259">
    <property type="term" value="P:methylation"/>
    <property type="evidence" value="ECO:0007669"/>
    <property type="project" value="UniProtKB-KW"/>
</dbReference>
<evidence type="ECO:0000313" key="2">
    <source>
        <dbReference type="Proteomes" id="UP000315673"/>
    </source>
</evidence>